<dbReference type="SUPFAM" id="SSF81653">
    <property type="entry name" value="Calcium ATPase, transduction domain A"/>
    <property type="match status" value="1"/>
</dbReference>
<evidence type="ECO:0000259" key="16">
    <source>
        <dbReference type="Pfam" id="PF16209"/>
    </source>
</evidence>
<dbReference type="SUPFAM" id="SSF81665">
    <property type="entry name" value="Calcium ATPase, transmembrane domain M"/>
    <property type="match status" value="1"/>
</dbReference>
<sequence length="258" mass="28955">MGQNSSITQTFQRIRNCFNRNGNPPSTDANDRRLITINSGPQATKFISNDISTSKYSLITFLPKFLFEQFRKYSNIFFLCIVIFQQIPGVSPTGRYTTAVPLSFILCCAAIKEIIEDVKRHIQDDAVNRRKVLIYREGNWIYPSWSKVKVGDIVKVIDKGYFPADLVLISSGEPNSICYIQTSNLDGETNLKVRQGLPQTAHVLSSVQLKDLQGTVECELPNRNLYEFAGTLKINSAAFPIPLGADQILLRGSQLKNT</sequence>
<evidence type="ECO:0000256" key="10">
    <source>
        <dbReference type="ARBA" id="ARBA00022842"/>
    </source>
</evidence>
<dbReference type="InterPro" id="IPR008250">
    <property type="entry name" value="ATPase_P-typ_transduc_dom_A_sf"/>
</dbReference>
<evidence type="ECO:0000256" key="14">
    <source>
        <dbReference type="ARBA" id="ARBA00034036"/>
    </source>
</evidence>
<dbReference type="Gene3D" id="2.70.150.10">
    <property type="entry name" value="Calcium-transporting ATPase, cytoplasmic transduction domain A"/>
    <property type="match status" value="1"/>
</dbReference>
<feature type="domain" description="P-type ATPase N-terminal" evidence="16">
    <location>
        <begin position="38"/>
        <end position="98"/>
    </location>
</feature>
<keyword evidence="18" id="KW-1185">Reference proteome</keyword>
<comment type="subcellular location">
    <subcellularLocation>
        <location evidence="2">Cell membrane</location>
    </subcellularLocation>
    <subcellularLocation>
        <location evidence="1">Membrane</location>
        <topology evidence="1">Multi-pass membrane protein</topology>
    </subcellularLocation>
</comment>
<dbReference type="InterPro" id="IPR023298">
    <property type="entry name" value="ATPase_P-typ_TM_dom_sf"/>
</dbReference>
<comment type="similarity">
    <text evidence="3">Belongs to the cation transport ATPase (P-type) (TC 3.A.3) family. Type IV subfamily.</text>
</comment>
<evidence type="ECO:0000256" key="12">
    <source>
        <dbReference type="ARBA" id="ARBA00022989"/>
    </source>
</evidence>
<dbReference type="Pfam" id="PF16209">
    <property type="entry name" value="PhoLip_ATPase_N"/>
    <property type="match status" value="1"/>
</dbReference>
<dbReference type="Proteomes" id="UP000663828">
    <property type="component" value="Unassembled WGS sequence"/>
</dbReference>
<dbReference type="GO" id="GO:0005802">
    <property type="term" value="C:trans-Golgi network"/>
    <property type="evidence" value="ECO:0007669"/>
    <property type="project" value="TreeGrafter"/>
</dbReference>
<evidence type="ECO:0000256" key="15">
    <source>
        <dbReference type="ARBA" id="ARBA00051303"/>
    </source>
</evidence>
<organism evidence="17 18">
    <name type="scientific">Adineta ricciae</name>
    <name type="common">Rotifer</name>
    <dbReference type="NCBI Taxonomy" id="249248"/>
    <lineage>
        <taxon>Eukaryota</taxon>
        <taxon>Metazoa</taxon>
        <taxon>Spiralia</taxon>
        <taxon>Gnathifera</taxon>
        <taxon>Rotifera</taxon>
        <taxon>Eurotatoria</taxon>
        <taxon>Bdelloidea</taxon>
        <taxon>Adinetida</taxon>
        <taxon>Adinetidae</taxon>
        <taxon>Adineta</taxon>
    </lineage>
</organism>
<evidence type="ECO:0000256" key="7">
    <source>
        <dbReference type="ARBA" id="ARBA00022723"/>
    </source>
</evidence>
<comment type="catalytic activity">
    <reaction evidence="15">
        <text>a 1,2-diacyl-sn-glycero-3-phospho-L-serine(out) + ATP + H2O = a 1,2-diacyl-sn-glycero-3-phospho-L-serine(in) + ADP + phosphate + H(+)</text>
        <dbReference type="Rhea" id="RHEA:38567"/>
        <dbReference type="ChEBI" id="CHEBI:15377"/>
        <dbReference type="ChEBI" id="CHEBI:15378"/>
        <dbReference type="ChEBI" id="CHEBI:30616"/>
        <dbReference type="ChEBI" id="CHEBI:43474"/>
        <dbReference type="ChEBI" id="CHEBI:57262"/>
        <dbReference type="ChEBI" id="CHEBI:456216"/>
    </reaction>
    <physiologicalReaction direction="left-to-right" evidence="15">
        <dbReference type="Rhea" id="RHEA:38568"/>
    </physiologicalReaction>
</comment>
<proteinExistence type="inferred from homology"/>
<dbReference type="GO" id="GO:0045332">
    <property type="term" value="P:phospholipid translocation"/>
    <property type="evidence" value="ECO:0007669"/>
    <property type="project" value="TreeGrafter"/>
</dbReference>
<keyword evidence="13" id="KW-0472">Membrane</keyword>
<keyword evidence="11" id="KW-1278">Translocase</keyword>
<dbReference type="PANTHER" id="PTHR24092">
    <property type="entry name" value="PROBABLE PHOSPHOLIPID-TRANSPORTING ATPASE"/>
    <property type="match status" value="1"/>
</dbReference>
<dbReference type="EMBL" id="CAJNOR010003133">
    <property type="protein sequence ID" value="CAF1381238.1"/>
    <property type="molecule type" value="Genomic_DNA"/>
</dbReference>
<dbReference type="InterPro" id="IPR032631">
    <property type="entry name" value="P-type_ATPase_N"/>
</dbReference>
<evidence type="ECO:0000256" key="3">
    <source>
        <dbReference type="ARBA" id="ARBA00008109"/>
    </source>
</evidence>
<gene>
    <name evidence="17" type="ORF">XAT740_LOCUS33087</name>
</gene>
<protein>
    <recommendedName>
        <fullName evidence="4">P-type phospholipid transporter</fullName>
        <ecNumber evidence="4">7.6.2.1</ecNumber>
    </recommendedName>
</protein>
<accession>A0A815JHS0</accession>
<keyword evidence="6" id="KW-0812">Transmembrane</keyword>
<keyword evidence="5" id="KW-1003">Cell membrane</keyword>
<dbReference type="EC" id="7.6.2.1" evidence="4"/>
<keyword evidence="7" id="KW-0479">Metal-binding</keyword>
<name>A0A815JHS0_ADIRI</name>
<keyword evidence="9" id="KW-0067">ATP-binding</keyword>
<dbReference type="FunFam" id="2.70.150.10:FF:000021">
    <property type="entry name" value="Phospholipid-transporting ATPase"/>
    <property type="match status" value="1"/>
</dbReference>
<evidence type="ECO:0000256" key="11">
    <source>
        <dbReference type="ARBA" id="ARBA00022967"/>
    </source>
</evidence>
<evidence type="ECO:0000256" key="8">
    <source>
        <dbReference type="ARBA" id="ARBA00022741"/>
    </source>
</evidence>
<evidence type="ECO:0000256" key="6">
    <source>
        <dbReference type="ARBA" id="ARBA00022692"/>
    </source>
</evidence>
<evidence type="ECO:0000256" key="4">
    <source>
        <dbReference type="ARBA" id="ARBA00012189"/>
    </source>
</evidence>
<evidence type="ECO:0000313" key="17">
    <source>
        <dbReference type="EMBL" id="CAF1381238.1"/>
    </source>
</evidence>
<reference evidence="17" key="1">
    <citation type="submission" date="2021-02" db="EMBL/GenBank/DDBJ databases">
        <authorList>
            <person name="Nowell W R."/>
        </authorList>
    </citation>
    <scope>NUCLEOTIDE SEQUENCE</scope>
</reference>
<comment type="caution">
    <text evidence="17">The sequence shown here is derived from an EMBL/GenBank/DDBJ whole genome shotgun (WGS) entry which is preliminary data.</text>
</comment>
<dbReference type="AlphaFoldDB" id="A0A815JHS0"/>
<evidence type="ECO:0000313" key="18">
    <source>
        <dbReference type="Proteomes" id="UP000663828"/>
    </source>
</evidence>
<evidence type="ECO:0000256" key="9">
    <source>
        <dbReference type="ARBA" id="ARBA00022840"/>
    </source>
</evidence>
<evidence type="ECO:0000256" key="13">
    <source>
        <dbReference type="ARBA" id="ARBA00023136"/>
    </source>
</evidence>
<keyword evidence="10" id="KW-0460">Magnesium</keyword>
<evidence type="ECO:0000256" key="1">
    <source>
        <dbReference type="ARBA" id="ARBA00004141"/>
    </source>
</evidence>
<keyword evidence="12" id="KW-1133">Transmembrane helix</keyword>
<evidence type="ECO:0000256" key="2">
    <source>
        <dbReference type="ARBA" id="ARBA00004236"/>
    </source>
</evidence>
<dbReference type="PANTHER" id="PTHR24092:SF150">
    <property type="entry name" value="PHOSPHOLIPID-TRANSPORTING ATPASE"/>
    <property type="match status" value="1"/>
</dbReference>
<dbReference type="GO" id="GO:0140326">
    <property type="term" value="F:ATPase-coupled intramembrane lipid transporter activity"/>
    <property type="evidence" value="ECO:0007669"/>
    <property type="project" value="UniProtKB-EC"/>
</dbReference>
<dbReference type="GO" id="GO:0046872">
    <property type="term" value="F:metal ion binding"/>
    <property type="evidence" value="ECO:0007669"/>
    <property type="project" value="UniProtKB-KW"/>
</dbReference>
<evidence type="ECO:0000256" key="5">
    <source>
        <dbReference type="ARBA" id="ARBA00022475"/>
    </source>
</evidence>
<keyword evidence="8" id="KW-0547">Nucleotide-binding</keyword>
<comment type="catalytic activity">
    <reaction evidence="14">
        <text>ATP + H2O + phospholipidSide 1 = ADP + phosphate + phospholipidSide 2.</text>
        <dbReference type="EC" id="7.6.2.1"/>
    </reaction>
</comment>
<feature type="non-terminal residue" evidence="17">
    <location>
        <position position="258"/>
    </location>
</feature>
<dbReference type="GO" id="GO:0005886">
    <property type="term" value="C:plasma membrane"/>
    <property type="evidence" value="ECO:0007669"/>
    <property type="project" value="UniProtKB-SubCell"/>
</dbReference>
<dbReference type="GO" id="GO:0005524">
    <property type="term" value="F:ATP binding"/>
    <property type="evidence" value="ECO:0007669"/>
    <property type="project" value="UniProtKB-KW"/>
</dbReference>